<comment type="caution">
    <text evidence="1">The sequence shown here is derived from an EMBL/GenBank/DDBJ whole genome shotgun (WGS) entry which is preliminary data.</text>
</comment>
<organism evidence="1 2">
    <name type="scientific">Hibiscus syriacus</name>
    <name type="common">Rose of Sharon</name>
    <dbReference type="NCBI Taxonomy" id="106335"/>
    <lineage>
        <taxon>Eukaryota</taxon>
        <taxon>Viridiplantae</taxon>
        <taxon>Streptophyta</taxon>
        <taxon>Embryophyta</taxon>
        <taxon>Tracheophyta</taxon>
        <taxon>Spermatophyta</taxon>
        <taxon>Magnoliopsida</taxon>
        <taxon>eudicotyledons</taxon>
        <taxon>Gunneridae</taxon>
        <taxon>Pentapetalae</taxon>
        <taxon>rosids</taxon>
        <taxon>malvids</taxon>
        <taxon>Malvales</taxon>
        <taxon>Malvaceae</taxon>
        <taxon>Malvoideae</taxon>
        <taxon>Hibiscus</taxon>
    </lineage>
</organism>
<evidence type="ECO:0000313" key="2">
    <source>
        <dbReference type="Proteomes" id="UP000436088"/>
    </source>
</evidence>
<dbReference type="AlphaFoldDB" id="A0A6A3CUQ0"/>
<keyword evidence="2" id="KW-1185">Reference proteome</keyword>
<gene>
    <name evidence="1" type="ORF">F3Y22_tig00002237pilonHSYRG00814</name>
</gene>
<proteinExistence type="predicted"/>
<accession>A0A6A3CUQ0</accession>
<protein>
    <submittedName>
        <fullName evidence="1">Acyl-activating enzyme 17, peroxisomal</fullName>
    </submittedName>
</protein>
<dbReference type="Proteomes" id="UP000436088">
    <property type="component" value="Unassembled WGS sequence"/>
</dbReference>
<name>A0A6A3CUQ0_HIBSY</name>
<sequence length="245" mass="27972">MYKSLDSLSFKDVVASGIPIELAGEIHRKVTEIVRNYGSASPETWSRISKHVLTPTLPFSLHQLMYYGCYKDFKPDPPAWIPDPESALLTNVGRLLERRGKELLGSKYDDPISSFPHLQEFSVSNPEVYWETILDELCVYFSVPPDCILQSPSEDSCISNPGGKWLPGTFLNPAKNCLVVNSKRSLDDIVIRWRDEGGDDLPVKSMKLKELQTEVWYVALHLIDPVFVHSCFYYHYFSFGMHNYS</sequence>
<reference evidence="1" key="1">
    <citation type="submission" date="2019-09" db="EMBL/GenBank/DDBJ databases">
        <title>Draft genome information of white flower Hibiscus syriacus.</title>
        <authorList>
            <person name="Kim Y.-M."/>
        </authorList>
    </citation>
    <scope>NUCLEOTIDE SEQUENCE [LARGE SCALE GENOMIC DNA]</scope>
    <source>
        <strain evidence="1">YM2019G1</strain>
    </source>
</reference>
<dbReference type="PANTHER" id="PTHR44378">
    <property type="entry name" value="ACYL-ACTIVATING ENZYME 17, PEROXISOMAL-RELATED"/>
    <property type="match status" value="1"/>
</dbReference>
<dbReference type="InterPro" id="IPR042099">
    <property type="entry name" value="ANL_N_sf"/>
</dbReference>
<evidence type="ECO:0000313" key="1">
    <source>
        <dbReference type="EMBL" id="KAE8732204.1"/>
    </source>
</evidence>
<dbReference type="OrthoDB" id="952963at2759"/>
<dbReference type="EMBL" id="VEPZ02000167">
    <property type="protein sequence ID" value="KAE8732204.1"/>
    <property type="molecule type" value="Genomic_DNA"/>
</dbReference>
<dbReference type="Gene3D" id="3.40.50.12780">
    <property type="entry name" value="N-terminal domain of ligase-like"/>
    <property type="match status" value="1"/>
</dbReference>
<dbReference type="PANTHER" id="PTHR44378:SF2">
    <property type="entry name" value="ACYL-ACTIVATING ENZYME 17, PEROXISOMAL-RELATED"/>
    <property type="match status" value="1"/>
</dbReference>